<reference evidence="3" key="1">
    <citation type="journal article" date="2019" name="Int. J. Syst. Evol. Microbiol.">
        <title>The Global Catalogue of Microorganisms (GCM) 10K type strain sequencing project: providing services to taxonomists for standard genome sequencing and annotation.</title>
        <authorList>
            <consortium name="The Broad Institute Genomics Platform"/>
            <consortium name="The Broad Institute Genome Sequencing Center for Infectious Disease"/>
            <person name="Wu L."/>
            <person name="Ma J."/>
        </authorList>
    </citation>
    <scope>NUCLEOTIDE SEQUENCE [LARGE SCALE GENOMIC DNA]</scope>
    <source>
        <strain evidence="3">JCM 9377</strain>
    </source>
</reference>
<comment type="similarity">
    <text evidence="1">Belongs to the cytochrome P450 family.</text>
</comment>
<dbReference type="Pfam" id="PF00067">
    <property type="entry name" value="p450"/>
    <property type="match status" value="1"/>
</dbReference>
<dbReference type="RefSeq" id="WP_344826119.1">
    <property type="nucleotide sequence ID" value="NZ_BAAAUV010000005.1"/>
</dbReference>
<dbReference type="SUPFAM" id="SSF48264">
    <property type="entry name" value="Cytochrome P450"/>
    <property type="match status" value="1"/>
</dbReference>
<dbReference type="PRINTS" id="PR00359">
    <property type="entry name" value="BP450"/>
</dbReference>
<dbReference type="CDD" id="cd20625">
    <property type="entry name" value="CYP164-like"/>
    <property type="match status" value="1"/>
</dbReference>
<comment type="caution">
    <text evidence="2">The sequence shown here is derived from an EMBL/GenBank/DDBJ whole genome shotgun (WGS) entry which is preliminary data.</text>
</comment>
<dbReference type="PANTHER" id="PTHR46696:SF1">
    <property type="entry name" value="CYTOCHROME P450 YJIB-RELATED"/>
    <property type="match status" value="1"/>
</dbReference>
<dbReference type="InterPro" id="IPR002397">
    <property type="entry name" value="Cyt_P450_B"/>
</dbReference>
<dbReference type="InterPro" id="IPR036396">
    <property type="entry name" value="Cyt_P450_sf"/>
</dbReference>
<dbReference type="InterPro" id="IPR001128">
    <property type="entry name" value="Cyt_P450"/>
</dbReference>
<gene>
    <name evidence="2" type="ORF">GCM10010468_23460</name>
</gene>
<dbReference type="EMBL" id="BAAAUV010000005">
    <property type="protein sequence ID" value="GAA3207337.1"/>
    <property type="molecule type" value="Genomic_DNA"/>
</dbReference>
<proteinExistence type="inferred from homology"/>
<evidence type="ECO:0000256" key="1">
    <source>
        <dbReference type="ARBA" id="ARBA00010617"/>
    </source>
</evidence>
<keyword evidence="3" id="KW-1185">Reference proteome</keyword>
<evidence type="ECO:0000313" key="3">
    <source>
        <dbReference type="Proteomes" id="UP001501237"/>
    </source>
</evidence>
<dbReference type="Gene3D" id="1.10.630.10">
    <property type="entry name" value="Cytochrome P450"/>
    <property type="match status" value="1"/>
</dbReference>
<dbReference type="PANTHER" id="PTHR46696">
    <property type="entry name" value="P450, PUTATIVE (EUROFUNG)-RELATED"/>
    <property type="match status" value="1"/>
</dbReference>
<name>A0ABP6Q731_9ACTN</name>
<organism evidence="2 3">
    <name type="scientific">Actinocorallia longicatena</name>
    <dbReference type="NCBI Taxonomy" id="111803"/>
    <lineage>
        <taxon>Bacteria</taxon>
        <taxon>Bacillati</taxon>
        <taxon>Actinomycetota</taxon>
        <taxon>Actinomycetes</taxon>
        <taxon>Streptosporangiales</taxon>
        <taxon>Thermomonosporaceae</taxon>
        <taxon>Actinocorallia</taxon>
    </lineage>
</organism>
<accession>A0ABP6Q731</accession>
<evidence type="ECO:0000313" key="2">
    <source>
        <dbReference type="EMBL" id="GAA3207337.1"/>
    </source>
</evidence>
<protein>
    <submittedName>
        <fullName evidence="2">Cytochrome P450</fullName>
    </submittedName>
</protein>
<dbReference type="Proteomes" id="UP001501237">
    <property type="component" value="Unassembled WGS sequence"/>
</dbReference>
<sequence length="415" mass="44571">MAPIAATETARTDPEAELLFYAALGDPTAENLRPAYHALRDRAPALLLEDGTLVLSGHAGCDAALRHRALGKGSDMLGFQFTGLPPERLEELMSNVADSMIFANPPDHTRLRRLVSSAFTGRHVQELRGAVRERTAALLDRLADGPGTDFMTTVALPLPLNVIGDLLGIPDSDRAVVLPLAGSIGAVVSPDSTPEALADAVEATRAITDYITDLLAHKRLHPGDDLLSRLARSAEEDALRPEEVVSTAILLFGAGFETTTNLLGNGLHALLDNPAELAALRADRSLMPTAIEELLRYDGTVQIDARTVLEPAVLQGVNLEPGTMVITLLGAANHDPARFTDPDRLDLSRTDNPHLSFAIGIHFCLGAHLARLEADIVFTQLLDRFPHLERTTPPTRRSGLALRGFTHYPLTTAPA</sequence>